<organism evidence="3">
    <name type="scientific">Triatoma infestans</name>
    <name type="common">Assassin bug</name>
    <dbReference type="NCBI Taxonomy" id="30076"/>
    <lineage>
        <taxon>Eukaryota</taxon>
        <taxon>Metazoa</taxon>
        <taxon>Ecdysozoa</taxon>
        <taxon>Arthropoda</taxon>
        <taxon>Hexapoda</taxon>
        <taxon>Insecta</taxon>
        <taxon>Pterygota</taxon>
        <taxon>Neoptera</taxon>
        <taxon>Paraneoptera</taxon>
        <taxon>Hemiptera</taxon>
        <taxon>Heteroptera</taxon>
        <taxon>Panheteroptera</taxon>
        <taxon>Cimicomorpha</taxon>
        <taxon>Reduviidae</taxon>
        <taxon>Triatominae</taxon>
        <taxon>Triatoma</taxon>
    </lineage>
</organism>
<feature type="compositionally biased region" description="Polar residues" evidence="1">
    <location>
        <begin position="229"/>
        <end position="242"/>
    </location>
</feature>
<sequence length="265" mass="30447">MCSNIVWLLCIFSLLIENDVAITNQSLNRNDRLIKFLVLQDRRDCKIENSDQILNNHAIFDECDDKILPLLEPENFFRERDYILCFGYYETLYGLCAFYDGQQNLPLETIEDSKLYDKVCNFSHEIYPKLHLEHTTKELREWSHYVNESMSNQTICSNLCVFLGKVDPKCTFLLNLVNHYNEVKSRAATNQNSKISGNVVTNPLNNIGAIDLKNKDVLPVDINQGVAFQQNNPTTKLEQPSNDSKKENLAKQPTNIATFSNSSPE</sequence>
<dbReference type="AlphaFoldDB" id="A0A170Y5R2"/>
<proteinExistence type="predicted"/>
<feature type="signal peptide" evidence="2">
    <location>
        <begin position="1"/>
        <end position="21"/>
    </location>
</feature>
<feature type="chain" id="PRO_5007904825" evidence="2">
    <location>
        <begin position="22"/>
        <end position="265"/>
    </location>
</feature>
<evidence type="ECO:0000313" key="3">
    <source>
        <dbReference type="EMBL" id="JAR99582.1"/>
    </source>
</evidence>
<keyword evidence="2" id="KW-0732">Signal</keyword>
<reference evidence="3" key="1">
    <citation type="submission" date="2016-04" db="EMBL/GenBank/DDBJ databases">
        <authorList>
            <person name="Calderon-Fernandez G.M.Sr."/>
        </authorList>
    </citation>
    <scope>NUCLEOTIDE SEQUENCE</scope>
    <source>
        <strain evidence="3">Int1</strain>
        <tissue evidence="3">Integument</tissue>
    </source>
</reference>
<dbReference type="EMBL" id="GEMB01003636">
    <property type="protein sequence ID" value="JAR99582.1"/>
    <property type="molecule type" value="Transcribed_RNA"/>
</dbReference>
<feature type="region of interest" description="Disordered" evidence="1">
    <location>
        <begin position="229"/>
        <end position="265"/>
    </location>
</feature>
<protein>
    <submittedName>
        <fullName evidence="3">Trans-golgi network integral membrane protein 1-like protein isoform x2</fullName>
    </submittedName>
</protein>
<evidence type="ECO:0000256" key="1">
    <source>
        <dbReference type="SAM" id="MobiDB-lite"/>
    </source>
</evidence>
<evidence type="ECO:0000256" key="2">
    <source>
        <dbReference type="SAM" id="SignalP"/>
    </source>
</evidence>
<feature type="compositionally biased region" description="Polar residues" evidence="1">
    <location>
        <begin position="251"/>
        <end position="265"/>
    </location>
</feature>
<accession>A0A170Y5R2</accession>
<name>A0A170Y5R2_TRIIF</name>
<reference evidence="3" key="2">
    <citation type="journal article" date="2017" name="J. Med. Entomol.">
        <title>Transcriptome Analysis of the Triatoma infestans (Hemiptera: Reduviidae) Integument.</title>
        <authorList>
            <person name="Calderon-Fernandez G.M."/>
            <person name="Moriconi D.E."/>
            <person name="Dulbecco A.B."/>
            <person name="Juarez M.P."/>
        </authorList>
    </citation>
    <scope>NUCLEOTIDE SEQUENCE</scope>
    <source>
        <strain evidence="3">Int1</strain>
        <tissue evidence="3">Integument</tissue>
    </source>
</reference>
<feature type="non-terminal residue" evidence="3">
    <location>
        <position position="265"/>
    </location>
</feature>